<dbReference type="EMBL" id="RAPY01000004">
    <property type="protein sequence ID" value="RKE47147.1"/>
    <property type="molecule type" value="Genomic_DNA"/>
</dbReference>
<dbReference type="Proteomes" id="UP000286246">
    <property type="component" value="Unassembled WGS sequence"/>
</dbReference>
<gene>
    <name evidence="3" type="ORF">DFQ12_4308</name>
</gene>
<dbReference type="CDD" id="cd06257">
    <property type="entry name" value="DnaJ"/>
    <property type="match status" value="1"/>
</dbReference>
<dbReference type="InterPro" id="IPR036869">
    <property type="entry name" value="J_dom_sf"/>
</dbReference>
<evidence type="ECO:0000259" key="2">
    <source>
        <dbReference type="PROSITE" id="PS50076"/>
    </source>
</evidence>
<evidence type="ECO:0000256" key="1">
    <source>
        <dbReference type="SAM" id="MobiDB-lite"/>
    </source>
</evidence>
<dbReference type="PROSITE" id="PS50076">
    <property type="entry name" value="DNAJ_2"/>
    <property type="match status" value="1"/>
</dbReference>
<dbReference type="RefSeq" id="WP_120260963.1">
    <property type="nucleotide sequence ID" value="NZ_RAPY01000004.1"/>
</dbReference>
<protein>
    <submittedName>
        <fullName evidence="3">DnaJ-like protein</fullName>
    </submittedName>
</protein>
<evidence type="ECO:0000313" key="3">
    <source>
        <dbReference type="EMBL" id="RKE47147.1"/>
    </source>
</evidence>
<dbReference type="AlphaFoldDB" id="A0A420ARU7"/>
<comment type="caution">
    <text evidence="3">The sequence shown here is derived from an EMBL/GenBank/DDBJ whole genome shotgun (WGS) entry which is preliminary data.</text>
</comment>
<proteinExistence type="predicted"/>
<accession>A0A420ARU7</accession>
<dbReference type="InterPro" id="IPR001623">
    <property type="entry name" value="DnaJ_domain"/>
</dbReference>
<organism evidence="3 4">
    <name type="scientific">Sphingobacterium detergens</name>
    <dbReference type="NCBI Taxonomy" id="1145106"/>
    <lineage>
        <taxon>Bacteria</taxon>
        <taxon>Pseudomonadati</taxon>
        <taxon>Bacteroidota</taxon>
        <taxon>Sphingobacteriia</taxon>
        <taxon>Sphingobacteriales</taxon>
        <taxon>Sphingobacteriaceae</taxon>
        <taxon>Sphingobacterium</taxon>
    </lineage>
</organism>
<dbReference type="Gene3D" id="1.10.287.110">
    <property type="entry name" value="DnaJ domain"/>
    <property type="match status" value="1"/>
</dbReference>
<dbReference type="OrthoDB" id="9779889at2"/>
<dbReference type="InterPro" id="IPR050817">
    <property type="entry name" value="DjlA_DnaK_co-chaperone"/>
</dbReference>
<dbReference type="SUPFAM" id="SSF46565">
    <property type="entry name" value="Chaperone J-domain"/>
    <property type="match status" value="1"/>
</dbReference>
<evidence type="ECO:0000313" key="4">
    <source>
        <dbReference type="Proteomes" id="UP000286246"/>
    </source>
</evidence>
<dbReference type="PRINTS" id="PR00625">
    <property type="entry name" value="JDOMAIN"/>
</dbReference>
<sequence>MAKKGFLDGYKTYDTSQGYGSSKKWRSAFNERFSKQEAETIIGNEKQTPYQILGIKHGATKSEIKKAFRALVTEWHPDLNQHRLQEAEEMSKKIIAAYSLLSK</sequence>
<feature type="region of interest" description="Disordered" evidence="1">
    <location>
        <begin position="1"/>
        <end position="22"/>
    </location>
</feature>
<keyword evidence="4" id="KW-1185">Reference proteome</keyword>
<dbReference type="PANTHER" id="PTHR24074">
    <property type="entry name" value="CO-CHAPERONE PROTEIN DJLA"/>
    <property type="match status" value="1"/>
</dbReference>
<name>A0A420ARU7_SPHD1</name>
<feature type="domain" description="J" evidence="2">
    <location>
        <begin position="48"/>
        <end position="103"/>
    </location>
</feature>
<reference evidence="3 4" key="1">
    <citation type="submission" date="2018-09" db="EMBL/GenBank/DDBJ databases">
        <title>Genomic Encyclopedia of Type Strains, Phase III (KMG-III): the genomes of soil and plant-associated and newly described type strains.</title>
        <authorList>
            <person name="Whitman W."/>
        </authorList>
    </citation>
    <scope>NUCLEOTIDE SEQUENCE [LARGE SCALE GENOMIC DNA]</scope>
    <source>
        <strain evidence="3 4">CECT 7938</strain>
    </source>
</reference>
<dbReference type="SMART" id="SM00271">
    <property type="entry name" value="DnaJ"/>
    <property type="match status" value="1"/>
</dbReference>
<dbReference type="Pfam" id="PF00226">
    <property type="entry name" value="DnaJ"/>
    <property type="match status" value="1"/>
</dbReference>